<proteinExistence type="predicted"/>
<dbReference type="InterPro" id="IPR046539">
    <property type="entry name" value="DUF6604"/>
</dbReference>
<evidence type="ECO:0000256" key="1">
    <source>
        <dbReference type="SAM" id="MobiDB-lite"/>
    </source>
</evidence>
<organism evidence="3 4">
    <name type="scientific">Neonectria magnoliae</name>
    <dbReference type="NCBI Taxonomy" id="2732573"/>
    <lineage>
        <taxon>Eukaryota</taxon>
        <taxon>Fungi</taxon>
        <taxon>Dikarya</taxon>
        <taxon>Ascomycota</taxon>
        <taxon>Pezizomycotina</taxon>
        <taxon>Sordariomycetes</taxon>
        <taxon>Hypocreomycetidae</taxon>
        <taxon>Hypocreales</taxon>
        <taxon>Nectriaceae</taxon>
        <taxon>Neonectria</taxon>
    </lineage>
</organism>
<dbReference type="Proteomes" id="UP001498421">
    <property type="component" value="Unassembled WGS sequence"/>
</dbReference>
<reference evidence="3 4" key="1">
    <citation type="journal article" date="2025" name="Microbiol. Resour. Announc.">
        <title>Draft genome sequences for Neonectria magnoliae and Neonectria punicea, canker pathogens of Liriodendron tulipifera and Acer saccharum in West Virginia.</title>
        <authorList>
            <person name="Petronek H.M."/>
            <person name="Kasson M.T."/>
            <person name="Metheny A.M."/>
            <person name="Stauder C.M."/>
            <person name="Lovett B."/>
            <person name="Lynch S.C."/>
            <person name="Garnas J.R."/>
            <person name="Kasson L.R."/>
            <person name="Stajich J.E."/>
        </authorList>
    </citation>
    <scope>NUCLEOTIDE SEQUENCE [LARGE SCALE GENOMIC DNA]</scope>
    <source>
        <strain evidence="3 4">NRRL 64651</strain>
    </source>
</reference>
<keyword evidence="4" id="KW-1185">Reference proteome</keyword>
<dbReference type="EMBL" id="JAZAVK010000086">
    <property type="protein sequence ID" value="KAK7425048.1"/>
    <property type="molecule type" value="Genomic_DNA"/>
</dbReference>
<dbReference type="PANTHER" id="PTHR38795:SF1">
    <property type="entry name" value="DUF6604 DOMAIN-CONTAINING PROTEIN"/>
    <property type="match status" value="1"/>
</dbReference>
<feature type="compositionally biased region" description="Basic residues" evidence="1">
    <location>
        <begin position="54"/>
        <end position="66"/>
    </location>
</feature>
<feature type="region of interest" description="Disordered" evidence="1">
    <location>
        <begin position="39"/>
        <end position="69"/>
    </location>
</feature>
<evidence type="ECO:0000313" key="4">
    <source>
        <dbReference type="Proteomes" id="UP001498421"/>
    </source>
</evidence>
<protein>
    <recommendedName>
        <fullName evidence="2">DUF6604 domain-containing protein</fullName>
    </recommendedName>
</protein>
<sequence>MLPSSLFSIYQQYKKDINSVASWLASTAKACGYPSDLLTHSGAQPTQPSGTGRLKGKARKDAKRQKPTGSVPQWIAPKYIIAIKEFVPLAEFIATSSKPLIAVPTSFVNTINRVIYVRSSFGSRMADHGMEPSPVPDATHSYFVGILEQVRTVLRPRMSAWIPAFDTVEELNTRFSGLDVFEPSAEFLDAPDIERPTSAQQDNTIYEAESPTSLEDAVLTLWAKYRVGSLDLVSVAVATNTGIDLARNLIDQVDQIFKHHGGASAVLEKFCIIYAMQEGFSSDDICSWGPDDGNEDVYELADKTYLNANQMLKALVKVLSPNGLPIYREGLFGIYDPQSDRASKKGLAKYSEDRIILAEFFTEAVTLARVVCDYPVEDEFIRGIRELDRTGNIPFYLIYATQILLDVHHTIRDKAHTALHILKDYTTTMDNML</sequence>
<name>A0ABR1HUV3_9HYPO</name>
<evidence type="ECO:0000259" key="2">
    <source>
        <dbReference type="Pfam" id="PF20253"/>
    </source>
</evidence>
<gene>
    <name evidence="3" type="ORF">QQZ08_008324</name>
</gene>
<accession>A0ABR1HUV3</accession>
<dbReference type="Pfam" id="PF20253">
    <property type="entry name" value="DUF6604"/>
    <property type="match status" value="1"/>
</dbReference>
<evidence type="ECO:0000313" key="3">
    <source>
        <dbReference type="EMBL" id="KAK7425048.1"/>
    </source>
</evidence>
<dbReference type="PANTHER" id="PTHR38795">
    <property type="entry name" value="DUF6604 DOMAIN-CONTAINING PROTEIN"/>
    <property type="match status" value="1"/>
</dbReference>
<feature type="domain" description="DUF6604" evidence="2">
    <location>
        <begin position="11"/>
        <end position="254"/>
    </location>
</feature>
<comment type="caution">
    <text evidence="3">The sequence shown here is derived from an EMBL/GenBank/DDBJ whole genome shotgun (WGS) entry which is preliminary data.</text>
</comment>
<feature type="compositionally biased region" description="Polar residues" evidence="1">
    <location>
        <begin position="41"/>
        <end position="50"/>
    </location>
</feature>